<evidence type="ECO:0000313" key="6">
    <source>
        <dbReference type="EMBL" id="KAJ2849751.1"/>
    </source>
</evidence>
<organism evidence="6 7">
    <name type="scientific">Coemansia brasiliensis</name>
    <dbReference type="NCBI Taxonomy" id="2650707"/>
    <lineage>
        <taxon>Eukaryota</taxon>
        <taxon>Fungi</taxon>
        <taxon>Fungi incertae sedis</taxon>
        <taxon>Zoopagomycota</taxon>
        <taxon>Kickxellomycotina</taxon>
        <taxon>Kickxellomycetes</taxon>
        <taxon>Kickxellales</taxon>
        <taxon>Kickxellaceae</taxon>
        <taxon>Coemansia</taxon>
    </lineage>
</organism>
<accession>A0A9W8IFY3</accession>
<feature type="region of interest" description="Disordered" evidence="4">
    <location>
        <begin position="20"/>
        <end position="40"/>
    </location>
</feature>
<keyword evidence="3" id="KW-0234">DNA repair</keyword>
<dbReference type="GO" id="GO:0005634">
    <property type="term" value="C:nucleus"/>
    <property type="evidence" value="ECO:0007669"/>
    <property type="project" value="TreeGrafter"/>
</dbReference>
<feature type="compositionally biased region" description="Basic residues" evidence="4">
    <location>
        <begin position="25"/>
        <end position="35"/>
    </location>
</feature>
<dbReference type="PANTHER" id="PTHR43003">
    <property type="entry name" value="DNA-3-METHYLADENINE GLYCOSYLASE"/>
    <property type="match status" value="1"/>
</dbReference>
<dbReference type="GO" id="GO:0006285">
    <property type="term" value="P:base-excision repair, AP site formation"/>
    <property type="evidence" value="ECO:0007669"/>
    <property type="project" value="UniProtKB-ARBA"/>
</dbReference>
<dbReference type="InterPro" id="IPR003265">
    <property type="entry name" value="HhH-GPD_domain"/>
</dbReference>
<dbReference type="Pfam" id="PF00730">
    <property type="entry name" value="HhH-GPD"/>
    <property type="match status" value="1"/>
</dbReference>
<dbReference type="GO" id="GO:0032993">
    <property type="term" value="C:protein-DNA complex"/>
    <property type="evidence" value="ECO:0007669"/>
    <property type="project" value="TreeGrafter"/>
</dbReference>
<dbReference type="GO" id="GO:0008725">
    <property type="term" value="F:DNA-3-methyladenine glycosylase activity"/>
    <property type="evidence" value="ECO:0007669"/>
    <property type="project" value="TreeGrafter"/>
</dbReference>
<keyword evidence="7" id="KW-1185">Reference proteome</keyword>
<dbReference type="Proteomes" id="UP001139887">
    <property type="component" value="Unassembled WGS sequence"/>
</dbReference>
<gene>
    <name evidence="6" type="ORF">IWW36_002399</name>
</gene>
<dbReference type="PANTHER" id="PTHR43003:SF5">
    <property type="entry name" value="DNA-3-METHYLADENINE GLYCOSYLASE"/>
    <property type="match status" value="1"/>
</dbReference>
<keyword evidence="2" id="KW-0227">DNA damage</keyword>
<feature type="domain" description="HhH-GPD" evidence="5">
    <location>
        <begin position="117"/>
        <end position="280"/>
    </location>
</feature>
<evidence type="ECO:0000256" key="3">
    <source>
        <dbReference type="ARBA" id="ARBA00023204"/>
    </source>
</evidence>
<evidence type="ECO:0000256" key="4">
    <source>
        <dbReference type="SAM" id="MobiDB-lite"/>
    </source>
</evidence>
<evidence type="ECO:0000256" key="2">
    <source>
        <dbReference type="ARBA" id="ARBA00022763"/>
    </source>
</evidence>
<dbReference type="FunFam" id="1.10.340.30:FF:000004">
    <property type="entry name" value="DNA-3-methyladenine glycosylase II"/>
    <property type="match status" value="1"/>
</dbReference>
<dbReference type="Gene3D" id="1.10.1670.40">
    <property type="match status" value="1"/>
</dbReference>
<comment type="caution">
    <text evidence="6">The sequence shown here is derived from an EMBL/GenBank/DDBJ whole genome shotgun (WGS) entry which is preliminary data.</text>
</comment>
<sequence length="917" mass="101458">MTTRKSTRLAAKAVLSKQLQPTGKVVKRSPKKRQKPVSTAKLPIYTTNNAAASTDTANSRYKTLADAGEMEAALIHLKAADPALAVIIERTTEECSMSLPRDEDSDSSFVSLCKSVIFQQLAGNAARAILLKFLKKFGTLKDKSLAPLLEDDSSKQLTPAHFIFPSPQEVLSMDYAELKAVGLSQRKAEYLQAVAERFNNGTLSDKLLVDMSDSQVSEALVSIRGIGQWTADMFMMFFLKRPNVLPTLDLAVRKAMCHHFKVPFGKRLPTHNQLVDLAHAWEPYRSVATCEGDNVQVLYVSSGCIDALGFSPEFILEHGGTSYIADSFSASDYTHIYKSKHSDNDDDSSVYMLYLYLRNSEDVPVLHQIISFVCQSCVICVNRVYPGAAFTNRRELQALELDGNMRQINVTRDRQAILEAESQINAQNPAAQRIYTYGQQPRAVVILENAVLAGPDQEARRLSGSLVIFATNSISSLVDADNTDLVNIPFMKLVAPEDVIHVAKYLAKVAGSSSVLFEKFSLLKQPHVLEGGVAVADEGNKRIVVEALGASSRDGIVLLLCKVREVPAPQHCTVSSYLRSIGVEASDSDYVSLAELISRCRLALGFTPEFIIEQGGTHYIADSFSDTDYSMVFAERELDDDEDDLQDEPNVFMMWLYIHNSANKPILHRILAFKCGSCVVCVNTAFLDAPFDDHHELEVQALDGAMRKINISQEQKRKQQLQALNSASNNSRPKRYAQSRFAKAAFVLENPFSIIIETSDVKSRLHGPLIAFVSGSVSNLIDADMSDLQSFPFLKLVAPEDVLRVSKYLEVLASSKDVQFERFSLLQQPQVYSGDIVMSDHENKRIIVESLGAAAHDGIMLLLRKVGVKPPSHLKDASQKNKPILANDSDREQISLADLISSDCETSEVPEWWSTLN</sequence>
<dbReference type="OrthoDB" id="5543218at2759"/>
<evidence type="ECO:0000313" key="7">
    <source>
        <dbReference type="Proteomes" id="UP001139887"/>
    </source>
</evidence>
<reference evidence="6" key="1">
    <citation type="submission" date="2022-07" db="EMBL/GenBank/DDBJ databases">
        <title>Phylogenomic reconstructions and comparative analyses of Kickxellomycotina fungi.</title>
        <authorList>
            <person name="Reynolds N.K."/>
            <person name="Stajich J.E."/>
            <person name="Barry K."/>
            <person name="Grigoriev I.V."/>
            <person name="Crous P."/>
            <person name="Smith M.E."/>
        </authorList>
    </citation>
    <scope>NUCLEOTIDE SEQUENCE</scope>
    <source>
        <strain evidence="6">NRRL 1566</strain>
    </source>
</reference>
<dbReference type="Gene3D" id="1.10.340.30">
    <property type="entry name" value="Hypothetical protein, domain 2"/>
    <property type="match status" value="1"/>
</dbReference>
<dbReference type="AlphaFoldDB" id="A0A9W8IFY3"/>
<dbReference type="SMART" id="SM00478">
    <property type="entry name" value="ENDO3c"/>
    <property type="match status" value="1"/>
</dbReference>
<dbReference type="EMBL" id="JANBUW010000060">
    <property type="protein sequence ID" value="KAJ2849751.1"/>
    <property type="molecule type" value="Genomic_DNA"/>
</dbReference>
<protein>
    <recommendedName>
        <fullName evidence="5">HhH-GPD domain-containing protein</fullName>
    </recommendedName>
</protein>
<evidence type="ECO:0000259" key="5">
    <source>
        <dbReference type="SMART" id="SM00478"/>
    </source>
</evidence>
<dbReference type="GO" id="GO:0032131">
    <property type="term" value="F:alkylated DNA binding"/>
    <property type="evidence" value="ECO:0007669"/>
    <property type="project" value="TreeGrafter"/>
</dbReference>
<dbReference type="GO" id="GO:0006307">
    <property type="term" value="P:DNA alkylation repair"/>
    <property type="evidence" value="ECO:0007669"/>
    <property type="project" value="TreeGrafter"/>
</dbReference>
<dbReference type="SUPFAM" id="SSF48150">
    <property type="entry name" value="DNA-glycosylase"/>
    <property type="match status" value="1"/>
</dbReference>
<dbReference type="CDD" id="cd00056">
    <property type="entry name" value="ENDO3c"/>
    <property type="match status" value="1"/>
</dbReference>
<comment type="similarity">
    <text evidence="1">Belongs to the alkylbase DNA glycosidase AlkA family.</text>
</comment>
<dbReference type="InterPro" id="IPR011257">
    <property type="entry name" value="DNA_glycosylase"/>
</dbReference>
<proteinExistence type="inferred from homology"/>
<evidence type="ECO:0000256" key="1">
    <source>
        <dbReference type="ARBA" id="ARBA00010817"/>
    </source>
</evidence>
<dbReference type="GO" id="GO:0043916">
    <property type="term" value="F:DNA-7-methylguanine glycosylase activity"/>
    <property type="evidence" value="ECO:0007669"/>
    <property type="project" value="TreeGrafter"/>
</dbReference>
<dbReference type="InterPro" id="IPR051912">
    <property type="entry name" value="Alkylbase_DNA_Glycosylase/TA"/>
</dbReference>
<name>A0A9W8IFY3_9FUNG</name>